<dbReference type="OrthoDB" id="6228890at2"/>
<reference evidence="2 3" key="1">
    <citation type="submission" date="2018-08" db="EMBL/GenBank/DDBJ databases">
        <title>Thalassotalea euphylliae genome.</title>
        <authorList>
            <person name="Summers S."/>
            <person name="Rice S.A."/>
            <person name="Freckelton M.L."/>
            <person name="Nedved B.T."/>
            <person name="Hadfield M.G."/>
        </authorList>
    </citation>
    <scope>NUCLEOTIDE SEQUENCE [LARGE SCALE GENOMIC DNA]</scope>
    <source>
        <strain evidence="2 3">H1</strain>
    </source>
</reference>
<name>A0A3E0TTZ7_9GAMM</name>
<feature type="compositionally biased region" description="Low complexity" evidence="1">
    <location>
        <begin position="33"/>
        <end position="57"/>
    </location>
</feature>
<gene>
    <name evidence="2" type="ORF">DXX93_16625</name>
</gene>
<evidence type="ECO:0000256" key="1">
    <source>
        <dbReference type="SAM" id="MobiDB-lite"/>
    </source>
</evidence>
<dbReference type="AlphaFoldDB" id="A0A3E0TTZ7"/>
<accession>A0A3E0TTZ7</accession>
<organism evidence="2 3">
    <name type="scientific">Thalassotalea euphylliae</name>
    <dbReference type="NCBI Taxonomy" id="1655234"/>
    <lineage>
        <taxon>Bacteria</taxon>
        <taxon>Pseudomonadati</taxon>
        <taxon>Pseudomonadota</taxon>
        <taxon>Gammaproteobacteria</taxon>
        <taxon>Alteromonadales</taxon>
        <taxon>Colwelliaceae</taxon>
        <taxon>Thalassotalea</taxon>
    </lineage>
</organism>
<comment type="caution">
    <text evidence="2">The sequence shown here is derived from an EMBL/GenBank/DDBJ whole genome shotgun (WGS) entry which is preliminary data.</text>
</comment>
<protein>
    <submittedName>
        <fullName evidence="2">Uncharacterized protein</fullName>
    </submittedName>
</protein>
<evidence type="ECO:0000313" key="3">
    <source>
        <dbReference type="Proteomes" id="UP000256478"/>
    </source>
</evidence>
<sequence>MALVALLPLVLAACGGGDDSSSASPAPQPAPATPADSGASDSNTEQTETETANQAADTTAELISTPEFEFTGTFELNVKVAPAPAGSVQYYVNICSDFEQLEATEAKPASWLVNYDSCLLRTFVTSQEQVFNLSLSESQSELIAQIWPMENGAIPVNMFWQKQSQASEWIIAL</sequence>
<feature type="region of interest" description="Disordered" evidence="1">
    <location>
        <begin position="17"/>
        <end position="57"/>
    </location>
</feature>
<proteinExistence type="predicted"/>
<dbReference type="Proteomes" id="UP000256478">
    <property type="component" value="Unassembled WGS sequence"/>
</dbReference>
<evidence type="ECO:0000313" key="2">
    <source>
        <dbReference type="EMBL" id="REL28028.1"/>
    </source>
</evidence>
<dbReference type="EMBL" id="QUOU01000001">
    <property type="protein sequence ID" value="REL28028.1"/>
    <property type="molecule type" value="Genomic_DNA"/>
</dbReference>